<reference evidence="10 11" key="1">
    <citation type="submission" date="2018-05" db="EMBL/GenBank/DDBJ databases">
        <title>Genomic Encyclopedia of Type Strains, Phase IV (KMG-IV): sequencing the most valuable type-strain genomes for metagenomic binning, comparative biology and taxonomic classification.</title>
        <authorList>
            <person name="Goeker M."/>
        </authorList>
    </citation>
    <scope>NUCLEOTIDE SEQUENCE [LARGE SCALE GENOMIC DNA]</scope>
    <source>
        <strain evidence="10 11">DSM 16097</strain>
    </source>
</reference>
<dbReference type="GO" id="GO:0055085">
    <property type="term" value="P:transmembrane transport"/>
    <property type="evidence" value="ECO:0007669"/>
    <property type="project" value="InterPro"/>
</dbReference>
<keyword evidence="3" id="KW-1003">Cell membrane</keyword>
<evidence type="ECO:0000313" key="10">
    <source>
        <dbReference type="EMBL" id="PWK62303.1"/>
    </source>
</evidence>
<name>A0A316H433_9RHOB</name>
<dbReference type="Proteomes" id="UP000245708">
    <property type="component" value="Unassembled WGS sequence"/>
</dbReference>
<feature type="transmembrane region" description="Helical" evidence="7">
    <location>
        <begin position="151"/>
        <end position="172"/>
    </location>
</feature>
<evidence type="ECO:0000256" key="2">
    <source>
        <dbReference type="ARBA" id="ARBA00022448"/>
    </source>
</evidence>
<dbReference type="InterPro" id="IPR000515">
    <property type="entry name" value="MetI-like"/>
</dbReference>
<dbReference type="PANTHER" id="PTHR30193:SF37">
    <property type="entry name" value="INNER MEMBRANE ABC TRANSPORTER PERMEASE PROTEIN YCJO"/>
    <property type="match status" value="1"/>
</dbReference>
<dbReference type="PROSITE" id="PS50928">
    <property type="entry name" value="ABC_TM1"/>
    <property type="match status" value="1"/>
</dbReference>
<feature type="domain" description="ABC transmembrane type-1" evidence="9">
    <location>
        <begin position="147"/>
        <end position="360"/>
    </location>
</feature>
<dbReference type="InterPro" id="IPR035906">
    <property type="entry name" value="MetI-like_sf"/>
</dbReference>
<dbReference type="PANTHER" id="PTHR30193">
    <property type="entry name" value="ABC TRANSPORTER PERMEASE PROTEIN"/>
    <property type="match status" value="1"/>
</dbReference>
<dbReference type="GO" id="GO:0005886">
    <property type="term" value="C:plasma membrane"/>
    <property type="evidence" value="ECO:0007669"/>
    <property type="project" value="UniProtKB-SubCell"/>
</dbReference>
<comment type="subcellular location">
    <subcellularLocation>
        <location evidence="1 7">Cell membrane</location>
        <topology evidence="1 7">Multi-pass membrane protein</topology>
    </subcellularLocation>
</comment>
<dbReference type="SUPFAM" id="SSF161098">
    <property type="entry name" value="MetI-like"/>
    <property type="match status" value="1"/>
</dbReference>
<keyword evidence="4 7" id="KW-0812">Transmembrane</keyword>
<dbReference type="InterPro" id="IPR051393">
    <property type="entry name" value="ABC_transporter_permease"/>
</dbReference>
<dbReference type="AlphaFoldDB" id="A0A316H433"/>
<feature type="transmembrane region" description="Helical" evidence="7">
    <location>
        <begin position="340"/>
        <end position="363"/>
    </location>
</feature>
<sequence length="370" mass="41048">MRWPGWPPTSRRRWPTRSKGVAETKGQGATAPAPPPEMTALRGAGDGFALRLISPVMRLVEIPMIALQRLLGINRLAWVFLAPNLLLFGLFAFLPVILNVAYATTGGANVMLADRPQIGMGNFERLLDCANHLDPNTCREDKFWRAVWNTLWFVTLQVGIMVGFSLLTAIVLNGKIRARGFFRSVFFFPVLLSPVVVALIWKWMLQRNGVLNAFLDWAGIGGYNWLVDAQWAFAWSVFLSVWAHMGFYTLILLAGLQAIPRDVYEAATMDRASPWRAFRRITLPLLAPTMLVVLVLALIKGVQTFDEVYAFTGGGPGTATTFIIQYIYEEGFAGSPRLFGLSAAASLLVAFVLVVLTLVQLWVNRKSVDG</sequence>
<feature type="region of interest" description="Disordered" evidence="8">
    <location>
        <begin position="1"/>
        <end position="37"/>
    </location>
</feature>
<dbReference type="EMBL" id="QGGW01000001">
    <property type="protein sequence ID" value="PWK62303.1"/>
    <property type="molecule type" value="Genomic_DNA"/>
</dbReference>
<gene>
    <name evidence="10" type="ORF">C7455_101329</name>
</gene>
<evidence type="ECO:0000256" key="3">
    <source>
        <dbReference type="ARBA" id="ARBA00022475"/>
    </source>
</evidence>
<proteinExistence type="inferred from homology"/>
<dbReference type="Gene3D" id="1.10.3720.10">
    <property type="entry name" value="MetI-like"/>
    <property type="match status" value="1"/>
</dbReference>
<keyword evidence="11" id="KW-1185">Reference proteome</keyword>
<organism evidence="10 11">
    <name type="scientific">Roseicyclus mahoneyensis</name>
    <dbReference type="NCBI Taxonomy" id="164332"/>
    <lineage>
        <taxon>Bacteria</taxon>
        <taxon>Pseudomonadati</taxon>
        <taxon>Pseudomonadota</taxon>
        <taxon>Alphaproteobacteria</taxon>
        <taxon>Rhodobacterales</taxon>
        <taxon>Roseobacteraceae</taxon>
        <taxon>Roseicyclus</taxon>
    </lineage>
</organism>
<feature type="transmembrane region" description="Helical" evidence="7">
    <location>
        <begin position="76"/>
        <end position="102"/>
    </location>
</feature>
<dbReference type="CDD" id="cd06261">
    <property type="entry name" value="TM_PBP2"/>
    <property type="match status" value="1"/>
</dbReference>
<evidence type="ECO:0000256" key="7">
    <source>
        <dbReference type="RuleBase" id="RU363032"/>
    </source>
</evidence>
<evidence type="ECO:0000256" key="5">
    <source>
        <dbReference type="ARBA" id="ARBA00022989"/>
    </source>
</evidence>
<protein>
    <submittedName>
        <fullName evidence="10">Carbohydrate ABC transporter membrane protein 1 (CUT1 family)</fullName>
    </submittedName>
</protein>
<keyword evidence="2 7" id="KW-0813">Transport</keyword>
<accession>A0A316H433</accession>
<evidence type="ECO:0000259" key="9">
    <source>
        <dbReference type="PROSITE" id="PS50928"/>
    </source>
</evidence>
<evidence type="ECO:0000256" key="4">
    <source>
        <dbReference type="ARBA" id="ARBA00022692"/>
    </source>
</evidence>
<keyword evidence="5 7" id="KW-1133">Transmembrane helix</keyword>
<feature type="transmembrane region" description="Helical" evidence="7">
    <location>
        <begin position="281"/>
        <end position="302"/>
    </location>
</feature>
<feature type="transmembrane region" description="Helical" evidence="7">
    <location>
        <begin position="308"/>
        <end position="328"/>
    </location>
</feature>
<dbReference type="Pfam" id="PF00528">
    <property type="entry name" value="BPD_transp_1"/>
    <property type="match status" value="1"/>
</dbReference>
<comment type="caution">
    <text evidence="10">The sequence shown here is derived from an EMBL/GenBank/DDBJ whole genome shotgun (WGS) entry which is preliminary data.</text>
</comment>
<feature type="transmembrane region" description="Helical" evidence="7">
    <location>
        <begin position="184"/>
        <end position="204"/>
    </location>
</feature>
<keyword evidence="6 7" id="KW-0472">Membrane</keyword>
<evidence type="ECO:0000256" key="1">
    <source>
        <dbReference type="ARBA" id="ARBA00004651"/>
    </source>
</evidence>
<evidence type="ECO:0000256" key="6">
    <source>
        <dbReference type="ARBA" id="ARBA00023136"/>
    </source>
</evidence>
<comment type="similarity">
    <text evidence="7">Belongs to the binding-protein-dependent transport system permease family.</text>
</comment>
<feature type="transmembrane region" description="Helical" evidence="7">
    <location>
        <begin position="233"/>
        <end position="260"/>
    </location>
</feature>
<evidence type="ECO:0000256" key="8">
    <source>
        <dbReference type="SAM" id="MobiDB-lite"/>
    </source>
</evidence>
<evidence type="ECO:0000313" key="11">
    <source>
        <dbReference type="Proteomes" id="UP000245708"/>
    </source>
</evidence>